<evidence type="ECO:0000313" key="3">
    <source>
        <dbReference type="Proteomes" id="UP000267798"/>
    </source>
</evidence>
<protein>
    <submittedName>
        <fullName evidence="2">Uncharacterized protein</fullName>
    </submittedName>
</protein>
<gene>
    <name evidence="2" type="ORF">D3P09_04115</name>
</gene>
<organism evidence="2 3">
    <name type="scientific">Paenibacillus pinisoli</name>
    <dbReference type="NCBI Taxonomy" id="1276110"/>
    <lineage>
        <taxon>Bacteria</taxon>
        <taxon>Bacillati</taxon>
        <taxon>Bacillota</taxon>
        <taxon>Bacilli</taxon>
        <taxon>Bacillales</taxon>
        <taxon>Paenibacillaceae</taxon>
        <taxon>Paenibacillus</taxon>
    </lineage>
</organism>
<feature type="chain" id="PRO_5017428231" evidence="1">
    <location>
        <begin position="31"/>
        <end position="294"/>
    </location>
</feature>
<keyword evidence="3" id="KW-1185">Reference proteome</keyword>
<dbReference type="RefSeq" id="WP_120107438.1">
    <property type="nucleotide sequence ID" value="NZ_QXQB01000001.1"/>
</dbReference>
<keyword evidence="1" id="KW-0732">Signal</keyword>
<evidence type="ECO:0000256" key="1">
    <source>
        <dbReference type="SAM" id="SignalP"/>
    </source>
</evidence>
<dbReference type="AlphaFoldDB" id="A0A3A6PN84"/>
<feature type="signal peptide" evidence="1">
    <location>
        <begin position="1"/>
        <end position="30"/>
    </location>
</feature>
<dbReference type="Proteomes" id="UP000267798">
    <property type="component" value="Unassembled WGS sequence"/>
</dbReference>
<evidence type="ECO:0000313" key="2">
    <source>
        <dbReference type="EMBL" id="RJX41186.1"/>
    </source>
</evidence>
<dbReference type="EMBL" id="QXQB01000001">
    <property type="protein sequence ID" value="RJX41186.1"/>
    <property type="molecule type" value="Genomic_DNA"/>
</dbReference>
<sequence length="294" mass="32703">MSKIASKSWIAVLLILWCLAAGIGSFQVHASTTGQAAMPDVRKQAKLWADELSAKPGYKSWKGSNIAVSPLGPGTHSWLAVIQNTSQIPVGYLVIHATEEGGYQLGEYGTGSYPLFNEQSLQLSLLQLELIPKQIKAERVYSHPLHVAWRITSRSVVHYTDAVSGEELPVSKDDDWTPSGEQDLAEGLIEAGTNLKSSTVNPSFDPYGRLPWLTKAPIPLSDQKYTALLKSITEKKEIRYTVESFEGKMLQVWSVVGFDTWNGGQLYLALSREESDDRRYMPIKLLVEQGKFYR</sequence>
<reference evidence="2 3" key="1">
    <citation type="submission" date="2018-09" db="EMBL/GenBank/DDBJ databases">
        <title>Paenibacillus aracenensis nov. sp. isolated from a cave in southern Spain.</title>
        <authorList>
            <person name="Jurado V."/>
            <person name="Gutierrez-Patricio S."/>
            <person name="Gonzalez-Pimentel J.L."/>
            <person name="Miller A.Z."/>
            <person name="Laiz L."/>
            <person name="Saiz-Jimenez C."/>
        </authorList>
    </citation>
    <scope>NUCLEOTIDE SEQUENCE [LARGE SCALE GENOMIC DNA]</scope>
    <source>
        <strain evidence="2 3">JCM 19203</strain>
    </source>
</reference>
<comment type="caution">
    <text evidence="2">The sequence shown here is derived from an EMBL/GenBank/DDBJ whole genome shotgun (WGS) entry which is preliminary data.</text>
</comment>
<dbReference type="OrthoDB" id="2475185at2"/>
<proteinExistence type="predicted"/>
<name>A0A3A6PN84_9BACL</name>
<accession>A0A3A6PN84</accession>